<reference evidence="4 5" key="1">
    <citation type="journal article" date="2016" name="Proc. Natl. Acad. Sci. U.S.A.">
        <title>Lipid metabolic changes in an early divergent fungus govern the establishment of a mutualistic symbiosis with endobacteria.</title>
        <authorList>
            <person name="Lastovetsky O.A."/>
            <person name="Gaspar M.L."/>
            <person name="Mondo S.J."/>
            <person name="LaButti K.M."/>
            <person name="Sandor L."/>
            <person name="Grigoriev I.V."/>
            <person name="Henry S.A."/>
            <person name="Pawlowska T.E."/>
        </authorList>
    </citation>
    <scope>NUCLEOTIDE SEQUENCE [LARGE SCALE GENOMIC DNA]</scope>
    <source>
        <strain evidence="4 5">ATCC 11559</strain>
    </source>
</reference>
<accession>A0A1X0RQS3</accession>
<dbReference type="AlphaFoldDB" id="A0A1X0RQS3"/>
<proteinExistence type="predicted"/>
<feature type="coiled-coil region" evidence="1">
    <location>
        <begin position="295"/>
        <end position="322"/>
    </location>
</feature>
<sequence length="634" mass="73887">MPRQSADEDSRPIGLKLARNNFFSFPKKENSVFKRSSVKEENRQSTTSTTSPTLPARSPFRIRDSQTSRKSTQEVKRVTHTEEPYSSLSSSTSSITTLDDDLSQELENIWKIKSPKHHQIKSDVQHQDLFLQLLVSQAMIDAQNYEILSFEKLESLKEHHDKLKAQVRNSVSKLELDKKIQETSHSLSQLASNRQSVLISRDEAMEADRKVAELSKRLKDLKVEESETQYKILEHTAGVLRLGLQQFEKKRATSYPSRPISEIKSDIEQITNTLLTILKKHNIQQPSRTDTLGLLHCLEQHMERYQSQTKEIQSRLTSMEEELGEKDTSEKRQLQNEYIEVARLKALVAGMEIQFSKIQAQTAAFEQREQDLKKEIEQYREQVLTLRNEKERLERTVKQQTIVLDTEAKFEQQLEEQEQEYQAQLKEQAALLDKTTRECERIKEEHDKLTATCQDLEWLVKSKSKGLDDRDVQISRLEAELRQGSMGQIQSEFALREAAWIEQSAAMEANFEGILKEFDRLTGTAMEFENDKANYERRIEMLTQEVKHLEASLQEEKTKNLGFDKVTDTPTTASLRKEFRKMINDMQLEHQRALEKEAEEKKQLEKQLKDLKHEREMARYERINKGVQTPLFIS</sequence>
<organism evidence="4 5">
    <name type="scientific">Rhizopus microsporus</name>
    <dbReference type="NCBI Taxonomy" id="58291"/>
    <lineage>
        <taxon>Eukaryota</taxon>
        <taxon>Fungi</taxon>
        <taxon>Fungi incertae sedis</taxon>
        <taxon>Mucoromycota</taxon>
        <taxon>Mucoromycotina</taxon>
        <taxon>Mucoromycetes</taxon>
        <taxon>Mucorales</taxon>
        <taxon>Mucorineae</taxon>
        <taxon>Rhizopodaceae</taxon>
        <taxon>Rhizopus</taxon>
    </lineage>
</organism>
<dbReference type="Proteomes" id="UP000242381">
    <property type="component" value="Unassembled WGS sequence"/>
</dbReference>
<feature type="compositionally biased region" description="Basic and acidic residues" evidence="2">
    <location>
        <begin position="32"/>
        <end position="43"/>
    </location>
</feature>
<name>A0A1X0RQS3_RHIZD</name>
<evidence type="ECO:0000256" key="2">
    <source>
        <dbReference type="SAM" id="MobiDB-lite"/>
    </source>
</evidence>
<feature type="region of interest" description="Disordered" evidence="2">
    <location>
        <begin position="32"/>
        <end position="94"/>
    </location>
</feature>
<evidence type="ECO:0000259" key="3">
    <source>
        <dbReference type="Pfam" id="PF15456"/>
    </source>
</evidence>
<dbReference type="Pfam" id="PF15456">
    <property type="entry name" value="Uds1"/>
    <property type="match status" value="1"/>
</dbReference>
<dbReference type="EMBL" id="KV921478">
    <property type="protein sequence ID" value="ORE14314.1"/>
    <property type="molecule type" value="Genomic_DNA"/>
</dbReference>
<protein>
    <recommendedName>
        <fullName evidence="3">Up-regulated during septation protein 1 domain-containing protein</fullName>
    </recommendedName>
</protein>
<feature type="coiled-coil region" evidence="1">
    <location>
        <begin position="518"/>
        <end position="621"/>
    </location>
</feature>
<feature type="domain" description="Up-regulated during septation protein 1" evidence="3">
    <location>
        <begin position="132"/>
        <end position="242"/>
    </location>
</feature>
<dbReference type="OMA" id="LQEQMII"/>
<evidence type="ECO:0000313" key="4">
    <source>
        <dbReference type="EMBL" id="ORE14314.1"/>
    </source>
</evidence>
<keyword evidence="1" id="KW-0175">Coiled coil</keyword>
<evidence type="ECO:0000313" key="5">
    <source>
        <dbReference type="Proteomes" id="UP000242381"/>
    </source>
</evidence>
<dbReference type="VEuPathDB" id="FungiDB:BCV72DRAFT_199048"/>
<feature type="coiled-coil region" evidence="1">
    <location>
        <begin position="362"/>
        <end position="459"/>
    </location>
</feature>
<feature type="compositionally biased region" description="Basic and acidic residues" evidence="2">
    <location>
        <begin position="61"/>
        <end position="83"/>
    </location>
</feature>
<dbReference type="InterPro" id="IPR029191">
    <property type="entry name" value="Uds1"/>
</dbReference>
<gene>
    <name evidence="4" type="ORF">BCV71DRAFT_267576</name>
</gene>
<evidence type="ECO:0000256" key="1">
    <source>
        <dbReference type="SAM" id="Coils"/>
    </source>
</evidence>